<dbReference type="InterPro" id="IPR052892">
    <property type="entry name" value="NA-targeting_endonuclease"/>
</dbReference>
<keyword evidence="3" id="KW-1185">Reference proteome</keyword>
<dbReference type="CDD" id="cd00085">
    <property type="entry name" value="HNHc"/>
    <property type="match status" value="1"/>
</dbReference>
<comment type="caution">
    <text evidence="2">The sequence shown here is derived from an EMBL/GenBank/DDBJ whole genome shotgun (WGS) entry which is preliminary data.</text>
</comment>
<protein>
    <submittedName>
        <fullName evidence="2">HNH endonuclease</fullName>
    </submittedName>
</protein>
<dbReference type="GO" id="GO:0008270">
    <property type="term" value="F:zinc ion binding"/>
    <property type="evidence" value="ECO:0007669"/>
    <property type="project" value="InterPro"/>
</dbReference>
<name>A0A3A1VGP1_9BACL</name>
<dbReference type="InterPro" id="IPR002711">
    <property type="entry name" value="HNH"/>
</dbReference>
<dbReference type="OrthoDB" id="9802901at2"/>
<dbReference type="InterPro" id="IPR003615">
    <property type="entry name" value="HNH_nuc"/>
</dbReference>
<evidence type="ECO:0000313" key="2">
    <source>
        <dbReference type="EMBL" id="RIX60058.1"/>
    </source>
</evidence>
<keyword evidence="2" id="KW-0255">Endonuclease</keyword>
<dbReference type="SMART" id="SM00507">
    <property type="entry name" value="HNHc"/>
    <property type="match status" value="1"/>
</dbReference>
<evidence type="ECO:0000259" key="1">
    <source>
        <dbReference type="SMART" id="SM00507"/>
    </source>
</evidence>
<dbReference type="AlphaFoldDB" id="A0A3A1VGP1"/>
<feature type="domain" description="HNH nuclease" evidence="1">
    <location>
        <begin position="48"/>
        <end position="97"/>
    </location>
</feature>
<keyword evidence="2" id="KW-0378">Hydrolase</keyword>
<dbReference type="Gene3D" id="1.10.30.50">
    <property type="match status" value="1"/>
</dbReference>
<gene>
    <name evidence="2" type="ORF">D3P08_00235</name>
</gene>
<dbReference type="EMBL" id="QXQA01000001">
    <property type="protein sequence ID" value="RIX60058.1"/>
    <property type="molecule type" value="Genomic_DNA"/>
</dbReference>
<proteinExistence type="predicted"/>
<dbReference type="PANTHER" id="PTHR33877:SF2">
    <property type="entry name" value="OS07G0170200 PROTEIN"/>
    <property type="match status" value="1"/>
</dbReference>
<evidence type="ECO:0000313" key="3">
    <source>
        <dbReference type="Proteomes" id="UP000266482"/>
    </source>
</evidence>
<dbReference type="PANTHER" id="PTHR33877">
    <property type="entry name" value="SLL1193 PROTEIN"/>
    <property type="match status" value="1"/>
</dbReference>
<dbReference type="Pfam" id="PF01844">
    <property type="entry name" value="HNH"/>
    <property type="match status" value="1"/>
</dbReference>
<organism evidence="2 3">
    <name type="scientific">Paenibacillus nanensis</name>
    <dbReference type="NCBI Taxonomy" id="393251"/>
    <lineage>
        <taxon>Bacteria</taxon>
        <taxon>Bacillati</taxon>
        <taxon>Bacillota</taxon>
        <taxon>Bacilli</taxon>
        <taxon>Bacillales</taxon>
        <taxon>Paenibacillaceae</taxon>
        <taxon>Paenibacillus</taxon>
    </lineage>
</organism>
<accession>A0A3A1VGP1</accession>
<keyword evidence="2" id="KW-0540">Nuclease</keyword>
<sequence>MITVLNVDGQKLTPCVLDRAWREVNRARAVWIDEQTIQLLYNPFSFRDYRKTALKRDKYTCLWCGRPATTVDHIVPSSKGGSDLPQNLLAACMACNTKRGNRSAFSYLIEKVFSVPNLIKLSYRIIKARRNHRQTNRCKYSSTA</sequence>
<dbReference type="GO" id="GO:0003676">
    <property type="term" value="F:nucleic acid binding"/>
    <property type="evidence" value="ECO:0007669"/>
    <property type="project" value="InterPro"/>
</dbReference>
<reference evidence="2 3" key="1">
    <citation type="submission" date="2018-09" db="EMBL/GenBank/DDBJ databases">
        <title>Paenibacillus aracenensis nov. sp. isolated from a cave in southern Spain.</title>
        <authorList>
            <person name="Jurado V."/>
            <person name="Gutierrez-Patricio S."/>
            <person name="Gonzalez-Pimentel J.L."/>
            <person name="Miller A.Z."/>
            <person name="Laiz L."/>
            <person name="Saiz-Jimenez C."/>
        </authorList>
    </citation>
    <scope>NUCLEOTIDE SEQUENCE [LARGE SCALE GENOMIC DNA]</scope>
    <source>
        <strain evidence="2 3">DSM 22867</strain>
    </source>
</reference>
<dbReference type="Proteomes" id="UP000266482">
    <property type="component" value="Unassembled WGS sequence"/>
</dbReference>
<dbReference type="RefSeq" id="WP_119597433.1">
    <property type="nucleotide sequence ID" value="NZ_QXQA01000001.1"/>
</dbReference>
<dbReference type="GO" id="GO:0004519">
    <property type="term" value="F:endonuclease activity"/>
    <property type="evidence" value="ECO:0007669"/>
    <property type="project" value="UniProtKB-KW"/>
</dbReference>